<keyword evidence="2 6" id="KW-0645">Protease</keyword>
<dbReference type="PROSITE" id="PS00138">
    <property type="entry name" value="SUBTILASE_SER"/>
    <property type="match status" value="1"/>
</dbReference>
<reference evidence="9" key="2">
    <citation type="journal article" date="2015" name="ISME J.">
        <title>A new class of marine Euryarchaeota group II from the Mediterranean deep chlorophyll maximum.</title>
        <authorList>
            <person name="Martin-Cuadrado A.B."/>
            <person name="Garcia-Heredia I."/>
            <person name="Molto A.G."/>
            <person name="Lopez-Ubeda R."/>
            <person name="Kimes N."/>
            <person name="Lopez-Garcia P."/>
            <person name="Moreira D."/>
            <person name="Rodriguez-Valera F."/>
        </authorList>
    </citation>
    <scope>NUCLEOTIDE SEQUENCE</scope>
</reference>
<organism evidence="9">
    <name type="scientific">uncultured Poseidoniia archaeon</name>
    <dbReference type="NCBI Taxonomy" id="1697135"/>
    <lineage>
        <taxon>Archaea</taxon>
        <taxon>Methanobacteriati</taxon>
        <taxon>Thermoplasmatota</taxon>
        <taxon>Candidatus Poseidoniia</taxon>
        <taxon>environmental samples</taxon>
    </lineage>
</organism>
<dbReference type="PRINTS" id="PR00723">
    <property type="entry name" value="SUBTILISIN"/>
</dbReference>
<protein>
    <submittedName>
        <fullName evidence="9">Bacterial pre-peptidase C-terminal domain family protein</fullName>
    </submittedName>
</protein>
<evidence type="ECO:0000256" key="7">
    <source>
        <dbReference type="RuleBase" id="RU003355"/>
    </source>
</evidence>
<dbReference type="PANTHER" id="PTHR43806">
    <property type="entry name" value="PEPTIDASE S8"/>
    <property type="match status" value="1"/>
</dbReference>
<evidence type="ECO:0000256" key="4">
    <source>
        <dbReference type="ARBA" id="ARBA00022825"/>
    </source>
</evidence>
<feature type="active site" description="Charge relay system" evidence="5 6">
    <location>
        <position position="226"/>
    </location>
</feature>
<feature type="domain" description="Peptidase S8/S53" evidence="8">
    <location>
        <begin position="168"/>
        <end position="464"/>
    </location>
</feature>
<comment type="similarity">
    <text evidence="1 6 7">Belongs to the peptidase S8 family.</text>
</comment>
<evidence type="ECO:0000256" key="6">
    <source>
        <dbReference type="PROSITE-ProRule" id="PRU01240"/>
    </source>
</evidence>
<dbReference type="InterPro" id="IPR023828">
    <property type="entry name" value="Peptidase_S8_Ser-AS"/>
</dbReference>
<dbReference type="PROSITE" id="PS00136">
    <property type="entry name" value="SUBTILASE_ASP"/>
    <property type="match status" value="1"/>
</dbReference>
<keyword evidence="4 6" id="KW-0720">Serine protease</keyword>
<feature type="active site" description="Charge relay system" evidence="5 6">
    <location>
        <position position="400"/>
    </location>
</feature>
<dbReference type="GO" id="GO:0004252">
    <property type="term" value="F:serine-type endopeptidase activity"/>
    <property type="evidence" value="ECO:0007669"/>
    <property type="project" value="UniProtKB-UniRule"/>
</dbReference>
<reference evidence="9" key="1">
    <citation type="submission" date="2014-11" db="EMBL/GenBank/DDBJ databases">
        <authorList>
            <person name="Zhu J."/>
            <person name="Qi W."/>
            <person name="Song R."/>
        </authorList>
    </citation>
    <scope>NUCLEOTIDE SEQUENCE</scope>
</reference>
<evidence type="ECO:0000256" key="3">
    <source>
        <dbReference type="ARBA" id="ARBA00022801"/>
    </source>
</evidence>
<evidence type="ECO:0000256" key="2">
    <source>
        <dbReference type="ARBA" id="ARBA00022670"/>
    </source>
</evidence>
<dbReference type="InterPro" id="IPR023827">
    <property type="entry name" value="Peptidase_S8_Asp-AS"/>
</dbReference>
<evidence type="ECO:0000259" key="8">
    <source>
        <dbReference type="Pfam" id="PF00082"/>
    </source>
</evidence>
<sequence>MRTLVVIVISFLVALQPMLSLESPSVGEETNISFSGYVNYEDNSDWWEDTSMDTDKDGIQDSIWLAIDSKKYNWVDDDGRIGVIVDFDHLPTPEDEILLTSNVDFVHFHTYHLIDSIAGSVAVEDIVKLSKLPGVVMIELDGILEIVNSDAKEVHGVGAIYEETGYNGSGSVVAIIDTGIDGEHVGLDDLDDDNSTDDPKIIAFFDAVNNASATDGTVVPYDDHGHGSHCAGTTAGTGAPTYDNPGMAPQAQLVGVKVLDGGGSGSFAGVMLGMEWTVEKRHDFNIRAASMSLGGFGLIEWTSSEEESVNRMANEMVRNGIALFIAAGNSAVSAQIGTPGSAEDVITVGALDKDTKIAVYSSQGPTEEGRVKPNIAFVGSSVMSVEANTGTGYRSMSGTSMATPGAAGVAALMYQANPDLSPFDIRNIMQETSTYRQCHYMGANEPCAEDGIPKNRQNNVYGHGQVEALPAVMEAANLVYGFTNAIDINLNTPITDNSRVNIGPNDNIAFDINGDVDKIQWRTWDMRDDWMDLTTYDSGLDSFEIEYSMFVDRLKYLPGNEIEGNQTLLIRAIKNTNSSANEVVHIQIMGNTEIPTTTEDSPSLPFGFVIFTSMMVALYKTRRID</sequence>
<dbReference type="InterPro" id="IPR036852">
    <property type="entry name" value="Peptidase_S8/S53_dom_sf"/>
</dbReference>
<dbReference type="EMBL" id="KP211835">
    <property type="protein sequence ID" value="ANV79481.1"/>
    <property type="molecule type" value="Genomic_DNA"/>
</dbReference>
<dbReference type="GO" id="GO:0006508">
    <property type="term" value="P:proteolysis"/>
    <property type="evidence" value="ECO:0007669"/>
    <property type="project" value="UniProtKB-KW"/>
</dbReference>
<dbReference type="InterPro" id="IPR050131">
    <property type="entry name" value="Peptidase_S8_subtilisin-like"/>
</dbReference>
<dbReference type="InterPro" id="IPR015500">
    <property type="entry name" value="Peptidase_S8_subtilisin-rel"/>
</dbReference>
<dbReference type="Gene3D" id="3.40.50.200">
    <property type="entry name" value="Peptidase S8/S53 domain"/>
    <property type="match status" value="1"/>
</dbReference>
<feature type="active site" description="Charge relay system" evidence="5 6">
    <location>
        <position position="177"/>
    </location>
</feature>
<evidence type="ECO:0000256" key="1">
    <source>
        <dbReference type="ARBA" id="ARBA00011073"/>
    </source>
</evidence>
<proteinExistence type="inferred from homology"/>
<keyword evidence="3 6" id="KW-0378">Hydrolase</keyword>
<evidence type="ECO:0000313" key="9">
    <source>
        <dbReference type="EMBL" id="ANV79481.1"/>
    </source>
</evidence>
<accession>A0A1B1TB11</accession>
<name>A0A1B1TB11_9ARCH</name>
<evidence type="ECO:0000256" key="5">
    <source>
        <dbReference type="PIRSR" id="PIRSR615500-1"/>
    </source>
</evidence>
<dbReference type="PROSITE" id="PS51892">
    <property type="entry name" value="SUBTILASE"/>
    <property type="match status" value="1"/>
</dbReference>
<dbReference type="InterPro" id="IPR000209">
    <property type="entry name" value="Peptidase_S8/S53_dom"/>
</dbReference>
<dbReference type="SUPFAM" id="SSF52743">
    <property type="entry name" value="Subtilisin-like"/>
    <property type="match status" value="1"/>
</dbReference>
<dbReference type="AlphaFoldDB" id="A0A1B1TB11"/>
<dbReference type="Pfam" id="PF00082">
    <property type="entry name" value="Peptidase_S8"/>
    <property type="match status" value="1"/>
</dbReference>
<dbReference type="PANTHER" id="PTHR43806:SF65">
    <property type="entry name" value="SERINE PROTEASE APRX"/>
    <property type="match status" value="1"/>
</dbReference>